<dbReference type="Pfam" id="PF00291">
    <property type="entry name" value="PALP"/>
    <property type="match status" value="1"/>
</dbReference>
<evidence type="ECO:0000256" key="3">
    <source>
        <dbReference type="ARBA" id="ARBA00022898"/>
    </source>
</evidence>
<dbReference type="InterPro" id="IPR036052">
    <property type="entry name" value="TrpB-like_PALP_sf"/>
</dbReference>
<evidence type="ECO:0000256" key="2">
    <source>
        <dbReference type="ARBA" id="ARBA00008639"/>
    </source>
</evidence>
<evidence type="ECO:0000313" key="5">
    <source>
        <dbReference type="EMBL" id="TCO31508.1"/>
    </source>
</evidence>
<dbReference type="RefSeq" id="WP_132187457.1">
    <property type="nucleotide sequence ID" value="NZ_SLWM01000001.1"/>
</dbReference>
<keyword evidence="3" id="KW-0663">Pyridoxal phosphate</keyword>
<dbReference type="PIRSF" id="PIRSF006278">
    <property type="entry name" value="ACCD_DCysDesulf"/>
    <property type="match status" value="1"/>
</dbReference>
<evidence type="ECO:0000313" key="6">
    <source>
        <dbReference type="Proteomes" id="UP000295818"/>
    </source>
</evidence>
<dbReference type="EMBL" id="SLWM01000001">
    <property type="protein sequence ID" value="TCO31508.1"/>
    <property type="molecule type" value="Genomic_DNA"/>
</dbReference>
<reference evidence="5 6" key="1">
    <citation type="journal article" date="2015" name="Stand. Genomic Sci.">
        <title>Genomic Encyclopedia of Bacterial and Archaeal Type Strains, Phase III: the genomes of soil and plant-associated and newly described type strains.</title>
        <authorList>
            <person name="Whitman W.B."/>
            <person name="Woyke T."/>
            <person name="Klenk H.P."/>
            <person name="Zhou Y."/>
            <person name="Lilburn T.G."/>
            <person name="Beck B.J."/>
            <person name="De Vos P."/>
            <person name="Vandamme P."/>
            <person name="Eisen J.A."/>
            <person name="Garrity G."/>
            <person name="Hugenholtz P."/>
            <person name="Kyrpides N.C."/>
        </authorList>
    </citation>
    <scope>NUCLEOTIDE SEQUENCE [LARGE SCALE GENOMIC DNA]</scope>
    <source>
        <strain evidence="5 6">VKM Ac-2538</strain>
    </source>
</reference>
<accession>A0ABY2BVU0</accession>
<dbReference type="InterPro" id="IPR001926">
    <property type="entry name" value="TrpB-like_PALP"/>
</dbReference>
<name>A0ABY2BVU0_9ACTN</name>
<dbReference type="PANTHER" id="PTHR43780">
    <property type="entry name" value="1-AMINOCYCLOPROPANE-1-CARBOXYLATE DEAMINASE-RELATED"/>
    <property type="match status" value="1"/>
</dbReference>
<gene>
    <name evidence="5" type="ORF">EV644_101148</name>
</gene>
<evidence type="ECO:0000256" key="1">
    <source>
        <dbReference type="ARBA" id="ARBA00001933"/>
    </source>
</evidence>
<keyword evidence="6" id="KW-1185">Reference proteome</keyword>
<dbReference type="Proteomes" id="UP000295818">
    <property type="component" value="Unassembled WGS sequence"/>
</dbReference>
<organism evidence="5 6">
    <name type="scientific">Kribbella orskensis</name>
    <dbReference type="NCBI Taxonomy" id="2512216"/>
    <lineage>
        <taxon>Bacteria</taxon>
        <taxon>Bacillati</taxon>
        <taxon>Actinomycetota</taxon>
        <taxon>Actinomycetes</taxon>
        <taxon>Propionibacteriales</taxon>
        <taxon>Kribbellaceae</taxon>
        <taxon>Kribbella</taxon>
    </lineage>
</organism>
<proteinExistence type="inferred from homology"/>
<dbReference type="InterPro" id="IPR027278">
    <property type="entry name" value="ACCD_DCysDesulf"/>
</dbReference>
<comment type="similarity">
    <text evidence="2">Belongs to the ACC deaminase/D-cysteine desulfhydrase family.</text>
</comment>
<evidence type="ECO:0000259" key="4">
    <source>
        <dbReference type="Pfam" id="PF00291"/>
    </source>
</evidence>
<dbReference type="Gene3D" id="3.40.50.1100">
    <property type="match status" value="2"/>
</dbReference>
<protein>
    <submittedName>
        <fullName evidence="5">D-cysteine desulfhydrase</fullName>
    </submittedName>
</protein>
<comment type="caution">
    <text evidence="5">The sequence shown here is derived from an EMBL/GenBank/DDBJ whole genome shotgun (WGS) entry which is preliminary data.</text>
</comment>
<feature type="domain" description="Tryptophan synthase beta chain-like PALP" evidence="4">
    <location>
        <begin position="10"/>
        <end position="296"/>
    </location>
</feature>
<dbReference type="PANTHER" id="PTHR43780:SF2">
    <property type="entry name" value="1-AMINOCYCLOPROPANE-1-CARBOXYLATE DEAMINASE-RELATED"/>
    <property type="match status" value="1"/>
</dbReference>
<sequence length="332" mass="33910">MALDHLPRVQLGLFPTPMQHVADLAPGLQDLLLKRDDLTGFAWGGNKVRTVEFVLADALERGADTLVVAGGPGSNFAALLAVAAAARGLAVRQVSYGSPRGAAALAVSKRAGAEVVFTGSDDRQSMEVGARELAERLGAEGARPYFVPRGGASPVGACGFAGAAAELVSQLAERNLPRATVVLPVGSGGSIAGLLAGLGVNGHADRVDIVGVSVSRPPDEVEPCIAACALETARLLGGGEPSTRWRLVDGRAGGPGPEADRLTRDALRHSGLVADPVYNVKALLWLADHRAALREPTVYWSTGGALAAADTLITTFAEARIGSGAVGAEANP</sequence>
<comment type="cofactor">
    <cofactor evidence="1">
        <name>pyridoxal 5'-phosphate</name>
        <dbReference type="ChEBI" id="CHEBI:597326"/>
    </cofactor>
</comment>
<dbReference type="SUPFAM" id="SSF53686">
    <property type="entry name" value="Tryptophan synthase beta subunit-like PLP-dependent enzymes"/>
    <property type="match status" value="1"/>
</dbReference>